<evidence type="ECO:0000313" key="3">
    <source>
        <dbReference type="Proteomes" id="UP000327013"/>
    </source>
</evidence>
<evidence type="ECO:0000256" key="1">
    <source>
        <dbReference type="SAM" id="SignalP"/>
    </source>
</evidence>
<organism evidence="2 3">
    <name type="scientific">Carpinus fangiana</name>
    <dbReference type="NCBI Taxonomy" id="176857"/>
    <lineage>
        <taxon>Eukaryota</taxon>
        <taxon>Viridiplantae</taxon>
        <taxon>Streptophyta</taxon>
        <taxon>Embryophyta</taxon>
        <taxon>Tracheophyta</taxon>
        <taxon>Spermatophyta</taxon>
        <taxon>Magnoliopsida</taxon>
        <taxon>eudicotyledons</taxon>
        <taxon>Gunneridae</taxon>
        <taxon>Pentapetalae</taxon>
        <taxon>rosids</taxon>
        <taxon>fabids</taxon>
        <taxon>Fagales</taxon>
        <taxon>Betulaceae</taxon>
        <taxon>Carpinus</taxon>
    </lineage>
</organism>
<dbReference type="Proteomes" id="UP000327013">
    <property type="component" value="Chromosome 7"/>
</dbReference>
<gene>
    <name evidence="2" type="ORF">FH972_017680</name>
</gene>
<protein>
    <submittedName>
        <fullName evidence="2">Uncharacterized protein</fullName>
    </submittedName>
</protein>
<proteinExistence type="predicted"/>
<evidence type="ECO:0000313" key="2">
    <source>
        <dbReference type="EMBL" id="KAE8099723.1"/>
    </source>
</evidence>
<sequence length="62" mass="7290">MYGLRALEIACIVHITLVAQMYVSDGSKKMEERERKKKLRRICKDIYINDMPRVGVDEMRTS</sequence>
<dbReference type="EMBL" id="CM017327">
    <property type="protein sequence ID" value="KAE8099723.1"/>
    <property type="molecule type" value="Genomic_DNA"/>
</dbReference>
<name>A0A5N6RKZ5_9ROSI</name>
<reference evidence="2 3" key="1">
    <citation type="submission" date="2019-06" db="EMBL/GenBank/DDBJ databases">
        <title>A chromosomal-level reference genome of Carpinus fangiana (Coryloideae, Betulaceae).</title>
        <authorList>
            <person name="Yang X."/>
            <person name="Wang Z."/>
            <person name="Zhang L."/>
            <person name="Hao G."/>
            <person name="Liu J."/>
            <person name="Yang Y."/>
        </authorList>
    </citation>
    <scope>NUCLEOTIDE SEQUENCE [LARGE SCALE GENOMIC DNA]</scope>
    <source>
        <strain evidence="2">Cfa_2016G</strain>
        <tissue evidence="2">Leaf</tissue>
    </source>
</reference>
<accession>A0A5N6RKZ5</accession>
<dbReference type="AlphaFoldDB" id="A0A5N6RKZ5"/>
<keyword evidence="3" id="KW-1185">Reference proteome</keyword>
<keyword evidence="1" id="KW-0732">Signal</keyword>
<feature type="chain" id="PRO_5024400607" evidence="1">
    <location>
        <begin position="19"/>
        <end position="62"/>
    </location>
</feature>
<feature type="signal peptide" evidence="1">
    <location>
        <begin position="1"/>
        <end position="18"/>
    </location>
</feature>